<protein>
    <submittedName>
        <fullName evidence="6">DNA-binding transcriptional regulator, LysR family</fullName>
    </submittedName>
</protein>
<dbReference type="Pfam" id="PF03466">
    <property type="entry name" value="LysR_substrate"/>
    <property type="match status" value="1"/>
</dbReference>
<keyword evidence="7" id="KW-1185">Reference proteome</keyword>
<evidence type="ECO:0000313" key="6">
    <source>
        <dbReference type="EMBL" id="SDX48725.1"/>
    </source>
</evidence>
<dbReference type="CDD" id="cd08421">
    <property type="entry name" value="PBP2_LTTR_like_1"/>
    <property type="match status" value="1"/>
</dbReference>
<evidence type="ECO:0000256" key="4">
    <source>
        <dbReference type="ARBA" id="ARBA00023163"/>
    </source>
</evidence>
<dbReference type="GO" id="GO:0003677">
    <property type="term" value="F:DNA binding"/>
    <property type="evidence" value="ECO:0007669"/>
    <property type="project" value="UniProtKB-KW"/>
</dbReference>
<sequence>MRFDLTDLRLFLNVHEAGTITAGAQRSHMTLASASERIRGMEELLGVALLKRDRRGVEVTAAGRTLVQHARIVLQQMDRLRGDLGQYGRGLKGQVRLLCNTAALSEHLPEILGRFLRSNPQISLNLEEKLSYEIVDALRQGLCDLGIVSDATDLQGLQVFPFRHDPLDLVVPREHPLAGSRGIGLAEVSHYDFVGLVEGSALQDHVAHHARRLGKRLNYRVQLRSFESICRMVGEGIGVAIVPRTAAIRCARSMPIKRIALSDAWAARSLVLCVRSLDELPAHARLLVQHILHGGDAAASTDDGAQAP</sequence>
<name>A0A1H3C3T0_9PSED</name>
<gene>
    <name evidence="6" type="ORF">SAMN05216287_3088</name>
</gene>
<dbReference type="InterPro" id="IPR050950">
    <property type="entry name" value="HTH-type_LysR_regulators"/>
</dbReference>
<keyword evidence="2" id="KW-0805">Transcription regulation</keyword>
<evidence type="ECO:0000256" key="2">
    <source>
        <dbReference type="ARBA" id="ARBA00023015"/>
    </source>
</evidence>
<dbReference type="RefSeq" id="WP_090229994.1">
    <property type="nucleotide sequence ID" value="NZ_FNNU01000004.1"/>
</dbReference>
<reference evidence="7" key="1">
    <citation type="submission" date="2016-10" db="EMBL/GenBank/DDBJ databases">
        <authorList>
            <person name="Varghese N."/>
            <person name="Submissions S."/>
        </authorList>
    </citation>
    <scope>NUCLEOTIDE SEQUENCE [LARGE SCALE GENOMIC DNA]</scope>
    <source>
        <strain evidence="7">NRRL B-59562</strain>
    </source>
</reference>
<keyword evidence="4" id="KW-0804">Transcription</keyword>
<dbReference type="InterPro" id="IPR005119">
    <property type="entry name" value="LysR_subst-bd"/>
</dbReference>
<dbReference type="Pfam" id="PF00126">
    <property type="entry name" value="HTH_1"/>
    <property type="match status" value="1"/>
</dbReference>
<feature type="domain" description="HTH lysR-type" evidence="5">
    <location>
        <begin position="3"/>
        <end position="60"/>
    </location>
</feature>
<dbReference type="PROSITE" id="PS50931">
    <property type="entry name" value="HTH_LYSR"/>
    <property type="match status" value="1"/>
</dbReference>
<dbReference type="Proteomes" id="UP000243778">
    <property type="component" value="Unassembled WGS sequence"/>
</dbReference>
<dbReference type="GO" id="GO:0005829">
    <property type="term" value="C:cytosol"/>
    <property type="evidence" value="ECO:0007669"/>
    <property type="project" value="TreeGrafter"/>
</dbReference>
<comment type="similarity">
    <text evidence="1">Belongs to the LysR transcriptional regulatory family.</text>
</comment>
<dbReference type="SUPFAM" id="SSF46785">
    <property type="entry name" value="Winged helix' DNA-binding domain"/>
    <property type="match status" value="1"/>
</dbReference>
<dbReference type="InterPro" id="IPR036388">
    <property type="entry name" value="WH-like_DNA-bd_sf"/>
</dbReference>
<proteinExistence type="inferred from homology"/>
<dbReference type="STRING" id="1007099.SAMN05216287_3088"/>
<dbReference type="InterPro" id="IPR000847">
    <property type="entry name" value="LysR_HTH_N"/>
</dbReference>
<dbReference type="AlphaFoldDB" id="A0A1H3C3T0"/>
<evidence type="ECO:0000259" key="5">
    <source>
        <dbReference type="PROSITE" id="PS50931"/>
    </source>
</evidence>
<evidence type="ECO:0000256" key="1">
    <source>
        <dbReference type="ARBA" id="ARBA00009437"/>
    </source>
</evidence>
<dbReference type="Gene3D" id="1.10.10.10">
    <property type="entry name" value="Winged helix-like DNA-binding domain superfamily/Winged helix DNA-binding domain"/>
    <property type="match status" value="1"/>
</dbReference>
<evidence type="ECO:0000313" key="7">
    <source>
        <dbReference type="Proteomes" id="UP000243778"/>
    </source>
</evidence>
<organism evidence="6 7">
    <name type="scientific">Pseudomonas kuykendallii</name>
    <dbReference type="NCBI Taxonomy" id="1007099"/>
    <lineage>
        <taxon>Bacteria</taxon>
        <taxon>Pseudomonadati</taxon>
        <taxon>Pseudomonadota</taxon>
        <taxon>Gammaproteobacteria</taxon>
        <taxon>Pseudomonadales</taxon>
        <taxon>Pseudomonadaceae</taxon>
        <taxon>Pseudomonas</taxon>
    </lineage>
</organism>
<evidence type="ECO:0000256" key="3">
    <source>
        <dbReference type="ARBA" id="ARBA00023125"/>
    </source>
</evidence>
<dbReference type="SUPFAM" id="SSF53850">
    <property type="entry name" value="Periplasmic binding protein-like II"/>
    <property type="match status" value="1"/>
</dbReference>
<keyword evidence="3 6" id="KW-0238">DNA-binding</keyword>
<dbReference type="FunFam" id="1.10.10.10:FF:000001">
    <property type="entry name" value="LysR family transcriptional regulator"/>
    <property type="match status" value="1"/>
</dbReference>
<dbReference type="GO" id="GO:0003700">
    <property type="term" value="F:DNA-binding transcription factor activity"/>
    <property type="evidence" value="ECO:0007669"/>
    <property type="project" value="InterPro"/>
</dbReference>
<dbReference type="PANTHER" id="PTHR30419">
    <property type="entry name" value="HTH-TYPE TRANSCRIPTIONAL REGULATOR YBHD"/>
    <property type="match status" value="1"/>
</dbReference>
<dbReference type="InterPro" id="IPR036390">
    <property type="entry name" value="WH_DNA-bd_sf"/>
</dbReference>
<dbReference type="EMBL" id="FNNU01000004">
    <property type="protein sequence ID" value="SDX48725.1"/>
    <property type="molecule type" value="Genomic_DNA"/>
</dbReference>
<accession>A0A1H3C3T0</accession>
<dbReference type="Gene3D" id="3.40.190.290">
    <property type="match status" value="1"/>
</dbReference>
<dbReference type="PANTHER" id="PTHR30419:SF2">
    <property type="entry name" value="LYSR FAMILY TRANSCRIPTIONAL REGULATOR"/>
    <property type="match status" value="1"/>
</dbReference>
<dbReference type="OrthoDB" id="9785974at2"/>